<evidence type="ECO:0000256" key="9">
    <source>
        <dbReference type="ARBA" id="ARBA00022840"/>
    </source>
</evidence>
<dbReference type="SUPFAM" id="SSF53633">
    <property type="entry name" value="Carbamate kinase-like"/>
    <property type="match status" value="1"/>
</dbReference>
<dbReference type="GO" id="GO:0005737">
    <property type="term" value="C:cytoplasm"/>
    <property type="evidence" value="ECO:0007669"/>
    <property type="project" value="InterPro"/>
</dbReference>
<evidence type="ECO:0000313" key="14">
    <source>
        <dbReference type="EMBL" id="MBU3845281.1"/>
    </source>
</evidence>
<evidence type="ECO:0000259" key="13">
    <source>
        <dbReference type="Pfam" id="PF00696"/>
    </source>
</evidence>
<dbReference type="NCBIfam" id="TIGR00761">
    <property type="entry name" value="argB"/>
    <property type="match status" value="1"/>
</dbReference>
<dbReference type="GO" id="GO:0006526">
    <property type="term" value="P:L-arginine biosynthetic process"/>
    <property type="evidence" value="ECO:0007669"/>
    <property type="project" value="UniProtKB-KW"/>
</dbReference>
<evidence type="ECO:0000313" key="15">
    <source>
        <dbReference type="Proteomes" id="UP000733611"/>
    </source>
</evidence>
<feature type="domain" description="Aspartate/glutamate/uridylate kinase" evidence="13">
    <location>
        <begin position="2"/>
        <end position="229"/>
    </location>
</feature>
<dbReference type="EMBL" id="JAHLFE010000217">
    <property type="protein sequence ID" value="MBU3845281.1"/>
    <property type="molecule type" value="Genomic_DNA"/>
</dbReference>
<proteinExistence type="predicted"/>
<sequence>MLVVKLSGKALHNEQALGALFGQLKAQGQQALVVHGGGVEVDQILQALNFTSTKKDGIRVSPREQMPYIAGTLAGQCNKLLQGVAIKSGLKAVGMLCTDYDLCTLTPYAPEYGQVASCQAHDTTLINLLLSKGITPVISSIGLNAQGELYNINADEVAAALAIAFHAPLVFFSDVPGVLDGNGEVIDTITEATALDLMQSGVIKEGMAVKVKNALNVAHSSGAPVFIASIFDEQALAHLSTLRRIGTTLSA</sequence>
<dbReference type="GO" id="GO:0005524">
    <property type="term" value="F:ATP binding"/>
    <property type="evidence" value="ECO:0007669"/>
    <property type="project" value="UniProtKB-KW"/>
</dbReference>
<dbReference type="PANTHER" id="PTHR23342:SF0">
    <property type="entry name" value="N-ACETYLGLUTAMATE SYNTHASE, MITOCHONDRIAL"/>
    <property type="match status" value="1"/>
</dbReference>
<dbReference type="GO" id="GO:0003991">
    <property type="term" value="F:acetylglutamate kinase activity"/>
    <property type="evidence" value="ECO:0007669"/>
    <property type="project" value="UniProtKB-EC"/>
</dbReference>
<organism evidence="14 15">
    <name type="scientific">Candidatus Anaerobiospirillum pullicola</name>
    <dbReference type="NCBI Taxonomy" id="2838451"/>
    <lineage>
        <taxon>Bacteria</taxon>
        <taxon>Pseudomonadati</taxon>
        <taxon>Pseudomonadota</taxon>
        <taxon>Gammaproteobacteria</taxon>
        <taxon>Aeromonadales</taxon>
        <taxon>Succinivibrionaceae</taxon>
        <taxon>Anaerobiospirillum</taxon>
    </lineage>
</organism>
<evidence type="ECO:0000256" key="12">
    <source>
        <dbReference type="ARBA" id="ARBA00048141"/>
    </source>
</evidence>
<evidence type="ECO:0000256" key="11">
    <source>
        <dbReference type="ARBA" id="ARBA00030639"/>
    </source>
</evidence>
<dbReference type="AlphaFoldDB" id="A0A948TI11"/>
<evidence type="ECO:0000256" key="3">
    <source>
        <dbReference type="ARBA" id="ARBA00021197"/>
    </source>
</evidence>
<evidence type="ECO:0000256" key="5">
    <source>
        <dbReference type="ARBA" id="ARBA00022605"/>
    </source>
</evidence>
<comment type="pathway">
    <text evidence="1">Amino-acid biosynthesis; L-arginine biosynthesis; N(2)-acetyl-L-ornithine from L-glutamate: step 2/4.</text>
</comment>
<dbReference type="PANTHER" id="PTHR23342">
    <property type="entry name" value="N-ACETYLGLUTAMATE SYNTHASE"/>
    <property type="match status" value="1"/>
</dbReference>
<dbReference type="InterPro" id="IPR004662">
    <property type="entry name" value="AcgluKinase_fam"/>
</dbReference>
<dbReference type="Pfam" id="PF00696">
    <property type="entry name" value="AA_kinase"/>
    <property type="match status" value="1"/>
</dbReference>
<evidence type="ECO:0000256" key="8">
    <source>
        <dbReference type="ARBA" id="ARBA00022777"/>
    </source>
</evidence>
<evidence type="ECO:0000256" key="1">
    <source>
        <dbReference type="ARBA" id="ARBA00004828"/>
    </source>
</evidence>
<gene>
    <name evidence="14" type="primary">argB</name>
    <name evidence="14" type="ORF">H9847_10550</name>
</gene>
<reference evidence="14" key="2">
    <citation type="submission" date="2021-04" db="EMBL/GenBank/DDBJ databases">
        <authorList>
            <person name="Gilroy R."/>
        </authorList>
    </citation>
    <scope>NUCLEOTIDE SEQUENCE</scope>
    <source>
        <strain evidence="14">378</strain>
    </source>
</reference>
<evidence type="ECO:0000256" key="7">
    <source>
        <dbReference type="ARBA" id="ARBA00022741"/>
    </source>
</evidence>
<keyword evidence="4" id="KW-0055">Arginine biosynthesis</keyword>
<name>A0A948TI11_9GAMM</name>
<dbReference type="PIRSF" id="PIRSF000728">
    <property type="entry name" value="NAGK"/>
    <property type="match status" value="1"/>
</dbReference>
<evidence type="ECO:0000256" key="6">
    <source>
        <dbReference type="ARBA" id="ARBA00022679"/>
    </source>
</evidence>
<comment type="catalytic activity">
    <reaction evidence="12">
        <text>N-acetyl-L-glutamate + ATP = N-acetyl-L-glutamyl 5-phosphate + ADP</text>
        <dbReference type="Rhea" id="RHEA:14629"/>
        <dbReference type="ChEBI" id="CHEBI:30616"/>
        <dbReference type="ChEBI" id="CHEBI:44337"/>
        <dbReference type="ChEBI" id="CHEBI:57936"/>
        <dbReference type="ChEBI" id="CHEBI:456216"/>
        <dbReference type="EC" id="2.7.2.8"/>
    </reaction>
</comment>
<keyword evidence="7" id="KW-0547">Nucleotide-binding</keyword>
<evidence type="ECO:0000256" key="2">
    <source>
        <dbReference type="ARBA" id="ARBA00013065"/>
    </source>
</evidence>
<protein>
    <recommendedName>
        <fullName evidence="3">Acetylglutamate kinase</fullName>
        <ecNumber evidence="2">2.7.2.8</ecNumber>
    </recommendedName>
    <alternativeName>
        <fullName evidence="10">N-acetyl-L-glutamate 5-phosphotransferase</fullName>
    </alternativeName>
    <alternativeName>
        <fullName evidence="11">NAG kinase</fullName>
    </alternativeName>
</protein>
<keyword evidence="6 14" id="KW-0808">Transferase</keyword>
<accession>A0A948TI11</accession>
<dbReference type="EC" id="2.7.2.8" evidence="2"/>
<keyword evidence="9" id="KW-0067">ATP-binding</keyword>
<evidence type="ECO:0000256" key="10">
    <source>
        <dbReference type="ARBA" id="ARBA00030178"/>
    </source>
</evidence>
<comment type="caution">
    <text evidence="14">The sequence shown here is derived from an EMBL/GenBank/DDBJ whole genome shotgun (WGS) entry which is preliminary data.</text>
</comment>
<keyword evidence="8 14" id="KW-0418">Kinase</keyword>
<dbReference type="InterPro" id="IPR001048">
    <property type="entry name" value="Asp/Glu/Uridylate_kinase"/>
</dbReference>
<keyword evidence="5" id="KW-0028">Amino-acid biosynthesis</keyword>
<evidence type="ECO:0000256" key="4">
    <source>
        <dbReference type="ARBA" id="ARBA00022571"/>
    </source>
</evidence>
<dbReference type="Gene3D" id="3.40.1160.10">
    <property type="entry name" value="Acetylglutamate kinase-like"/>
    <property type="match status" value="1"/>
</dbReference>
<dbReference type="InterPro" id="IPR036393">
    <property type="entry name" value="AceGlu_kinase-like_sf"/>
</dbReference>
<dbReference type="Proteomes" id="UP000733611">
    <property type="component" value="Unassembled WGS sequence"/>
</dbReference>
<reference evidence="14" key="1">
    <citation type="journal article" date="2021" name="PeerJ">
        <title>Extensive microbial diversity within the chicken gut microbiome revealed by metagenomics and culture.</title>
        <authorList>
            <person name="Gilroy R."/>
            <person name="Ravi A."/>
            <person name="Getino M."/>
            <person name="Pursley I."/>
            <person name="Horton D.L."/>
            <person name="Alikhan N.F."/>
            <person name="Baker D."/>
            <person name="Gharbi K."/>
            <person name="Hall N."/>
            <person name="Watson M."/>
            <person name="Adriaenssens E.M."/>
            <person name="Foster-Nyarko E."/>
            <person name="Jarju S."/>
            <person name="Secka A."/>
            <person name="Antonio M."/>
            <person name="Oren A."/>
            <person name="Chaudhuri R.R."/>
            <person name="La Ragione R."/>
            <person name="Hildebrand F."/>
            <person name="Pallen M.J."/>
        </authorList>
    </citation>
    <scope>NUCLEOTIDE SEQUENCE</scope>
    <source>
        <strain evidence="14">378</strain>
    </source>
</reference>